<comment type="caution">
    <text evidence="2">The sequence shown here is derived from an EMBL/GenBank/DDBJ whole genome shotgun (WGS) entry which is preliminary data.</text>
</comment>
<accession>A0A9P6G5H9</accession>
<sequence length="470" mass="51913">MAQTPPLLAVPPTLLWDEKHSAPGSTRHMPLGRFGKAAFATPWDQEDTGPHAVVGQVPPSKVMAMIQSTVERIESGLRVQVARSRSPAWLRRITMPHKNQVQPFLVPTCGVMAGFMRCTIRDDDLPPTLAVQRGMRPRPRMHSTIATRFRSRLNVPGQEDAYLHRMPLRVHQTLPCTPIPRLSCTRRYDMAKGRNFRSCPKYAGARGSSENSLLFHGPTTRYSSRVPSSPHSHTPTLPQSRNPTLSQSHNPAIPQSRNPAIPQSHNPTNTRLDTFHLPATAPDAVVLSEAWNKRFRSVQLGQRSTQPAHRTTFHHSASCASQTFLVGSFICKNLLAEWRQQRLLFRFDTTWLVTNLSQGTGSILDATGRVKEAPSKVIWFPVHHAKAGAETRTGDRHCRITFKMPTLGSVPRYIATHDNGIGMSPRKAGTQHGGTKAASACATPPDTALGQVQQHLAPGDDPALRSWLSA</sequence>
<protein>
    <submittedName>
        <fullName evidence="2">Uncharacterized protein</fullName>
    </submittedName>
</protein>
<proteinExistence type="predicted"/>
<keyword evidence="3" id="KW-1185">Reference proteome</keyword>
<reference evidence="2" key="1">
    <citation type="journal article" date="2020" name="Mol. Plant Microbe Interact.">
        <title>Genome Sequence of the Biocontrol Agent Coniothyrium minitans strain Conio (IMI 134523).</title>
        <authorList>
            <person name="Patel D."/>
            <person name="Shittu T.A."/>
            <person name="Baroncelli R."/>
            <person name="Muthumeenakshi S."/>
            <person name="Osborne T.H."/>
            <person name="Janganan T.K."/>
            <person name="Sreenivasaprasad S."/>
        </authorList>
    </citation>
    <scope>NUCLEOTIDE SEQUENCE</scope>
    <source>
        <strain evidence="2">Conio</strain>
    </source>
</reference>
<dbReference type="AlphaFoldDB" id="A0A9P6G5H9"/>
<dbReference type="Proteomes" id="UP000756921">
    <property type="component" value="Unassembled WGS sequence"/>
</dbReference>
<evidence type="ECO:0000256" key="1">
    <source>
        <dbReference type="SAM" id="MobiDB-lite"/>
    </source>
</evidence>
<name>A0A9P6G5H9_9PLEO</name>
<evidence type="ECO:0000313" key="3">
    <source>
        <dbReference type="Proteomes" id="UP000756921"/>
    </source>
</evidence>
<organism evidence="2 3">
    <name type="scientific">Paraphaeosphaeria minitans</name>
    <dbReference type="NCBI Taxonomy" id="565426"/>
    <lineage>
        <taxon>Eukaryota</taxon>
        <taxon>Fungi</taxon>
        <taxon>Dikarya</taxon>
        <taxon>Ascomycota</taxon>
        <taxon>Pezizomycotina</taxon>
        <taxon>Dothideomycetes</taxon>
        <taxon>Pleosporomycetidae</taxon>
        <taxon>Pleosporales</taxon>
        <taxon>Massarineae</taxon>
        <taxon>Didymosphaeriaceae</taxon>
        <taxon>Paraphaeosphaeria</taxon>
    </lineage>
</organism>
<evidence type="ECO:0000313" key="2">
    <source>
        <dbReference type="EMBL" id="KAF9729482.1"/>
    </source>
</evidence>
<dbReference type="EMBL" id="WJXW01000016">
    <property type="protein sequence ID" value="KAF9729482.1"/>
    <property type="molecule type" value="Genomic_DNA"/>
</dbReference>
<feature type="compositionally biased region" description="Low complexity" evidence="1">
    <location>
        <begin position="223"/>
        <end position="240"/>
    </location>
</feature>
<feature type="region of interest" description="Disordered" evidence="1">
    <location>
        <begin position="197"/>
        <end position="268"/>
    </location>
</feature>
<feature type="compositionally biased region" description="Polar residues" evidence="1">
    <location>
        <begin position="241"/>
        <end position="268"/>
    </location>
</feature>
<gene>
    <name evidence="2" type="ORF">PMIN01_12346</name>
</gene>
<feature type="region of interest" description="Disordered" evidence="1">
    <location>
        <begin position="424"/>
        <end position="445"/>
    </location>
</feature>